<evidence type="ECO:0000256" key="6">
    <source>
        <dbReference type="ARBA" id="ARBA00022884"/>
    </source>
</evidence>
<evidence type="ECO:0000256" key="2">
    <source>
        <dbReference type="ARBA" id="ARBA00022150"/>
    </source>
</evidence>
<dbReference type="InterPro" id="IPR052216">
    <property type="entry name" value="CRISPR_Csm3_endoribonuclease"/>
</dbReference>
<dbReference type="InterPro" id="IPR013412">
    <property type="entry name" value="CRISPR-assoc_RAMP_Csm3"/>
</dbReference>
<dbReference type="Proteomes" id="UP001181046">
    <property type="component" value="Unassembled WGS sequence"/>
</dbReference>
<organism evidence="10 11">
    <name type="scientific">Enterococcus xiangfangensis</name>
    <dbReference type="NCBI Taxonomy" id="1296537"/>
    <lineage>
        <taxon>Bacteria</taxon>
        <taxon>Bacillati</taxon>
        <taxon>Bacillota</taxon>
        <taxon>Bacilli</taxon>
        <taxon>Lactobacillales</taxon>
        <taxon>Enterococcaceae</taxon>
        <taxon>Enterococcus</taxon>
    </lineage>
</organism>
<evidence type="ECO:0000256" key="1">
    <source>
        <dbReference type="ARBA" id="ARBA00006342"/>
    </source>
</evidence>
<proteinExistence type="inferred from homology"/>
<name>A0ABU3FDT7_9ENTE</name>
<evidence type="ECO:0000256" key="3">
    <source>
        <dbReference type="ARBA" id="ARBA00022722"/>
    </source>
</evidence>
<evidence type="ECO:0000313" key="11">
    <source>
        <dbReference type="Proteomes" id="UP001181046"/>
    </source>
</evidence>
<dbReference type="Pfam" id="PF03787">
    <property type="entry name" value="RAMPs"/>
    <property type="match status" value="1"/>
</dbReference>
<dbReference type="InterPro" id="IPR005537">
    <property type="entry name" value="RAMP_III_fam"/>
</dbReference>
<dbReference type="RefSeq" id="WP_311830603.1">
    <property type="nucleotide sequence ID" value="NZ_JARQAJ010000018.1"/>
</dbReference>
<sequence>MYSKIRITGEIEVLTGLHIGGGGETSMIGAIDSPVVRDPHTRMPVIPGSSIKGKMRSLLARNFGLQPMQKNHNDDAPEVLRLFGSSKKGNIQRSRLQISDAFYSQKSKDEFDLRDLSYTETKFENTIDRLTAVANPRQIERVTRGAIFDLHIIYNVENDSEVSEDFKNIKKAFDLLENDYLGGGGTRGNGRVSFKITEIETVIGDYDSTGLIVK</sequence>
<comment type="similarity">
    <text evidence="1">Belongs to the CRISPR-associated Csm3 family.</text>
</comment>
<gene>
    <name evidence="10" type="primary">csm3</name>
    <name evidence="10" type="ORF">P7H27_13720</name>
</gene>
<dbReference type="EMBL" id="JARQAJ010000018">
    <property type="protein sequence ID" value="MDT2760809.1"/>
    <property type="molecule type" value="Genomic_DNA"/>
</dbReference>
<evidence type="ECO:0000259" key="9">
    <source>
        <dbReference type="Pfam" id="PF03787"/>
    </source>
</evidence>
<dbReference type="PANTHER" id="PTHR35579">
    <property type="entry name" value="CRISPR SYSTEM CMS ENDORIBONUCLEASE CSM3"/>
    <property type="match status" value="1"/>
</dbReference>
<evidence type="ECO:0000256" key="5">
    <source>
        <dbReference type="ARBA" id="ARBA00022801"/>
    </source>
</evidence>
<keyword evidence="3" id="KW-0540">Nuclease</keyword>
<reference evidence="10" key="1">
    <citation type="submission" date="2023-03" db="EMBL/GenBank/DDBJ databases">
        <authorList>
            <person name="Shen W."/>
            <person name="Cai J."/>
        </authorList>
    </citation>
    <scope>NUCLEOTIDE SEQUENCE</scope>
    <source>
        <strain evidence="10">P66-3</strain>
    </source>
</reference>
<keyword evidence="4" id="KW-0255">Endonuclease</keyword>
<keyword evidence="5" id="KW-0378">Hydrolase</keyword>
<keyword evidence="11" id="KW-1185">Reference proteome</keyword>
<evidence type="ECO:0000256" key="8">
    <source>
        <dbReference type="ARBA" id="ARBA00033183"/>
    </source>
</evidence>
<keyword evidence="7" id="KW-0051">Antiviral defense</keyword>
<keyword evidence="6" id="KW-0694">RNA-binding</keyword>
<evidence type="ECO:0000256" key="7">
    <source>
        <dbReference type="ARBA" id="ARBA00023118"/>
    </source>
</evidence>
<dbReference type="PANTHER" id="PTHR35579:SF3">
    <property type="entry name" value="CRISPR SYSTEM CMS ENDORIBONUCLEASE CSM3"/>
    <property type="match status" value="1"/>
</dbReference>
<evidence type="ECO:0000313" key="10">
    <source>
        <dbReference type="EMBL" id="MDT2760809.1"/>
    </source>
</evidence>
<protein>
    <recommendedName>
        <fullName evidence="2">CRISPR system Cms endoribonuclease Csm3</fullName>
    </recommendedName>
    <alternativeName>
        <fullName evidence="8">CRISPR type III A-associated RAMP protein Csm3</fullName>
    </alternativeName>
</protein>
<accession>A0ABU3FDT7</accession>
<dbReference type="NCBIfam" id="TIGR02582">
    <property type="entry name" value="cas7_TM1809"/>
    <property type="match status" value="1"/>
</dbReference>
<comment type="caution">
    <text evidence="10">The sequence shown here is derived from an EMBL/GenBank/DDBJ whole genome shotgun (WGS) entry which is preliminary data.</text>
</comment>
<evidence type="ECO:0000256" key="4">
    <source>
        <dbReference type="ARBA" id="ARBA00022759"/>
    </source>
</evidence>
<feature type="domain" description="CRISPR type III-associated protein" evidence="9">
    <location>
        <begin position="10"/>
        <end position="193"/>
    </location>
</feature>